<evidence type="ECO:0000256" key="1">
    <source>
        <dbReference type="SAM" id="MobiDB-lite"/>
    </source>
</evidence>
<dbReference type="GO" id="GO:0044183">
    <property type="term" value="F:protein folding chaperone"/>
    <property type="evidence" value="ECO:0007669"/>
    <property type="project" value="TreeGrafter"/>
</dbReference>
<reference evidence="3 4" key="1">
    <citation type="journal article" date="2013" name="BMC Genomics">
        <title>Genomics-driven discovery of the pneumocandin biosynthetic gene cluster in the fungus Glarea lozoyensis.</title>
        <authorList>
            <person name="Chen L."/>
            <person name="Yue Q."/>
            <person name="Zhang X."/>
            <person name="Xiang M."/>
            <person name="Wang C."/>
            <person name="Li S."/>
            <person name="Che Y."/>
            <person name="Ortiz-Lopez F.J."/>
            <person name="Bills G.F."/>
            <person name="Liu X."/>
            <person name="An Z."/>
        </authorList>
    </citation>
    <scope>NUCLEOTIDE SEQUENCE [LARGE SCALE GENOMIC DNA]</scope>
    <source>
        <strain evidence="4">ATCC 20868 / MF5171</strain>
    </source>
</reference>
<feature type="domain" description="J" evidence="2">
    <location>
        <begin position="13"/>
        <end position="89"/>
    </location>
</feature>
<sequence length="210" mass="24371">MDPFDRPELTISDYHADLGLPQQASFRDVKLALFRLARKHHPDKKAPGMFIDAQDFRKSPIDLASLTQVREAYKCLSDKAKRVAYDAFYFDLQDQWTCYRELKETQCKDEERKRADQEQRAVRERSERERKAAEHREGEPEPPSRSSTGAHPRFGWPRKKGRANCVFCRDSHLKWSFRCPECNVSACASFILHNVDPDGISLPKLKTATK</sequence>
<dbReference type="SMART" id="SM00271">
    <property type="entry name" value="DnaJ"/>
    <property type="match status" value="1"/>
</dbReference>
<dbReference type="GO" id="GO:0005634">
    <property type="term" value="C:nucleus"/>
    <property type="evidence" value="ECO:0007669"/>
    <property type="project" value="TreeGrafter"/>
</dbReference>
<dbReference type="PANTHER" id="PTHR43948:SF23">
    <property type="entry name" value="DNAJ DOMAIN PROTEIN (AFU_ORTHOLOGUE AFUA_1G15460)"/>
    <property type="match status" value="1"/>
</dbReference>
<dbReference type="GO" id="GO:0005737">
    <property type="term" value="C:cytoplasm"/>
    <property type="evidence" value="ECO:0007669"/>
    <property type="project" value="TreeGrafter"/>
</dbReference>
<feature type="region of interest" description="Disordered" evidence="1">
    <location>
        <begin position="109"/>
        <end position="155"/>
    </location>
</feature>
<dbReference type="PANTHER" id="PTHR43948">
    <property type="entry name" value="DNAJ HOMOLOG SUBFAMILY B"/>
    <property type="match status" value="1"/>
</dbReference>
<dbReference type="KEGG" id="glz:GLAREA_07272"/>
<dbReference type="Gene3D" id="1.10.287.110">
    <property type="entry name" value="DnaJ domain"/>
    <property type="match status" value="1"/>
</dbReference>
<dbReference type="GeneID" id="19466325"/>
<feature type="compositionally biased region" description="Basic and acidic residues" evidence="1">
    <location>
        <begin position="109"/>
        <end position="139"/>
    </location>
</feature>
<dbReference type="PROSITE" id="PS50076">
    <property type="entry name" value="DNAJ_2"/>
    <property type="match status" value="1"/>
</dbReference>
<evidence type="ECO:0000259" key="2">
    <source>
        <dbReference type="PROSITE" id="PS50076"/>
    </source>
</evidence>
<proteinExistence type="predicted"/>
<dbReference type="AlphaFoldDB" id="S3DAY0"/>
<dbReference type="InterPro" id="IPR001623">
    <property type="entry name" value="DnaJ_domain"/>
</dbReference>
<accession>S3DAY0</accession>
<dbReference type="Proteomes" id="UP000016922">
    <property type="component" value="Unassembled WGS sequence"/>
</dbReference>
<dbReference type="GO" id="GO:0051087">
    <property type="term" value="F:protein-folding chaperone binding"/>
    <property type="evidence" value="ECO:0007669"/>
    <property type="project" value="TreeGrafter"/>
</dbReference>
<dbReference type="OrthoDB" id="3549901at2759"/>
<dbReference type="eggNOG" id="KOG0712">
    <property type="taxonomic scope" value="Eukaryota"/>
</dbReference>
<keyword evidence="4" id="KW-1185">Reference proteome</keyword>
<evidence type="ECO:0000313" key="4">
    <source>
        <dbReference type="Proteomes" id="UP000016922"/>
    </source>
</evidence>
<protein>
    <submittedName>
        <fullName evidence="3">Chaperone J-domain-containing protein</fullName>
    </submittedName>
</protein>
<evidence type="ECO:0000313" key="3">
    <source>
        <dbReference type="EMBL" id="EPE34259.1"/>
    </source>
</evidence>
<dbReference type="InterPro" id="IPR036869">
    <property type="entry name" value="J_dom_sf"/>
</dbReference>
<dbReference type="RefSeq" id="XP_008079411.1">
    <property type="nucleotide sequence ID" value="XM_008081220.1"/>
</dbReference>
<dbReference type="CDD" id="cd06257">
    <property type="entry name" value="DnaJ"/>
    <property type="match status" value="1"/>
</dbReference>
<dbReference type="SUPFAM" id="SSF46565">
    <property type="entry name" value="Chaperone J-domain"/>
    <property type="match status" value="1"/>
</dbReference>
<dbReference type="HOGENOM" id="CLU_1310246_0_0_1"/>
<dbReference type="EMBL" id="KE145357">
    <property type="protein sequence ID" value="EPE34259.1"/>
    <property type="molecule type" value="Genomic_DNA"/>
</dbReference>
<organism evidence="3 4">
    <name type="scientific">Glarea lozoyensis (strain ATCC 20868 / MF5171)</name>
    <dbReference type="NCBI Taxonomy" id="1116229"/>
    <lineage>
        <taxon>Eukaryota</taxon>
        <taxon>Fungi</taxon>
        <taxon>Dikarya</taxon>
        <taxon>Ascomycota</taxon>
        <taxon>Pezizomycotina</taxon>
        <taxon>Leotiomycetes</taxon>
        <taxon>Helotiales</taxon>
        <taxon>Helotiaceae</taxon>
        <taxon>Glarea</taxon>
    </lineage>
</organism>
<dbReference type="Pfam" id="PF00226">
    <property type="entry name" value="DnaJ"/>
    <property type="match status" value="1"/>
</dbReference>
<gene>
    <name evidence="3" type="ORF">GLAREA_07272</name>
</gene>
<name>S3DAY0_GLAL2</name>
<dbReference type="STRING" id="1116229.S3DAY0"/>
<dbReference type="GO" id="GO:0051082">
    <property type="term" value="F:unfolded protein binding"/>
    <property type="evidence" value="ECO:0007669"/>
    <property type="project" value="TreeGrafter"/>
</dbReference>